<reference evidence="1 2" key="1">
    <citation type="journal article" date="2019" name="Nat. Ecol. Evol.">
        <title>Megaphylogeny resolves global patterns of mushroom evolution.</title>
        <authorList>
            <person name="Varga T."/>
            <person name="Krizsan K."/>
            <person name="Foldi C."/>
            <person name="Dima B."/>
            <person name="Sanchez-Garcia M."/>
            <person name="Sanchez-Ramirez S."/>
            <person name="Szollosi G.J."/>
            <person name="Szarkandi J.G."/>
            <person name="Papp V."/>
            <person name="Albert L."/>
            <person name="Andreopoulos W."/>
            <person name="Angelini C."/>
            <person name="Antonin V."/>
            <person name="Barry K.W."/>
            <person name="Bougher N.L."/>
            <person name="Buchanan P."/>
            <person name="Buyck B."/>
            <person name="Bense V."/>
            <person name="Catcheside P."/>
            <person name="Chovatia M."/>
            <person name="Cooper J."/>
            <person name="Damon W."/>
            <person name="Desjardin D."/>
            <person name="Finy P."/>
            <person name="Geml J."/>
            <person name="Haridas S."/>
            <person name="Hughes K."/>
            <person name="Justo A."/>
            <person name="Karasinski D."/>
            <person name="Kautmanova I."/>
            <person name="Kiss B."/>
            <person name="Kocsube S."/>
            <person name="Kotiranta H."/>
            <person name="LaButti K.M."/>
            <person name="Lechner B.E."/>
            <person name="Liimatainen K."/>
            <person name="Lipzen A."/>
            <person name="Lukacs Z."/>
            <person name="Mihaltcheva S."/>
            <person name="Morgado L.N."/>
            <person name="Niskanen T."/>
            <person name="Noordeloos M.E."/>
            <person name="Ohm R.A."/>
            <person name="Ortiz-Santana B."/>
            <person name="Ovrebo C."/>
            <person name="Racz N."/>
            <person name="Riley R."/>
            <person name="Savchenko A."/>
            <person name="Shiryaev A."/>
            <person name="Soop K."/>
            <person name="Spirin V."/>
            <person name="Szebenyi C."/>
            <person name="Tomsovsky M."/>
            <person name="Tulloss R.E."/>
            <person name="Uehling J."/>
            <person name="Grigoriev I.V."/>
            <person name="Vagvolgyi C."/>
            <person name="Papp T."/>
            <person name="Martin F.M."/>
            <person name="Miettinen O."/>
            <person name="Hibbett D.S."/>
            <person name="Nagy L.G."/>
        </authorList>
    </citation>
    <scope>NUCLEOTIDE SEQUENCE [LARGE SCALE GENOMIC DNA]</scope>
    <source>
        <strain evidence="1 2">NL-1719</strain>
    </source>
</reference>
<proteinExistence type="predicted"/>
<evidence type="ECO:0000313" key="1">
    <source>
        <dbReference type="EMBL" id="TFK74316.1"/>
    </source>
</evidence>
<dbReference type="EMBL" id="ML208269">
    <property type="protein sequence ID" value="TFK74316.1"/>
    <property type="molecule type" value="Genomic_DNA"/>
</dbReference>
<gene>
    <name evidence="1" type="ORF">BDN72DRAFT_833668</name>
</gene>
<organism evidence="1 2">
    <name type="scientific">Pluteus cervinus</name>
    <dbReference type="NCBI Taxonomy" id="181527"/>
    <lineage>
        <taxon>Eukaryota</taxon>
        <taxon>Fungi</taxon>
        <taxon>Dikarya</taxon>
        <taxon>Basidiomycota</taxon>
        <taxon>Agaricomycotina</taxon>
        <taxon>Agaricomycetes</taxon>
        <taxon>Agaricomycetidae</taxon>
        <taxon>Agaricales</taxon>
        <taxon>Pluteineae</taxon>
        <taxon>Pluteaceae</taxon>
        <taxon>Pluteus</taxon>
    </lineage>
</organism>
<accession>A0ACD3B906</accession>
<keyword evidence="2" id="KW-1185">Reference proteome</keyword>
<evidence type="ECO:0000313" key="2">
    <source>
        <dbReference type="Proteomes" id="UP000308600"/>
    </source>
</evidence>
<protein>
    <submittedName>
        <fullName evidence="1">Uncharacterized protein</fullName>
    </submittedName>
</protein>
<dbReference type="Proteomes" id="UP000308600">
    <property type="component" value="Unassembled WGS sequence"/>
</dbReference>
<sequence>MEAAIATSSIKLGFEGIKYVVVLYKKSLLKYQVRKWQGRVKEALNEVIEVKDYLTQEEIDVLLFRANRVLSLIAVLDGMSSNQSTWFSQRGDVRILEKNSFEVVSVAHQVSSKALTRMLENGAGSKINKKQLLKRIRNPKVKRSTHEAVKLLADVANAYADSVDSNVGIEDLLTGETGLANLSLDADETEPLEPSTDEADQSDSGASDDTDSDGTEELETSIVVNSALTGNTASPSEVAAPSGAPVAAAPEATSDGVHVHFNVSRPAQERIRLELGIRTILQIGQAVEGDFFFQVPSAPPVGN</sequence>
<name>A0ACD3B906_9AGAR</name>